<feature type="compositionally biased region" description="Polar residues" evidence="1">
    <location>
        <begin position="330"/>
        <end position="341"/>
    </location>
</feature>
<feature type="region of interest" description="Disordered" evidence="1">
    <location>
        <begin position="327"/>
        <end position="386"/>
    </location>
</feature>
<organism evidence="2 3">
    <name type="scientific">Ceriporiopsis subvermispora (strain B)</name>
    <name type="common">White-rot fungus</name>
    <name type="synonym">Gelatoporia subvermispora</name>
    <dbReference type="NCBI Taxonomy" id="914234"/>
    <lineage>
        <taxon>Eukaryota</taxon>
        <taxon>Fungi</taxon>
        <taxon>Dikarya</taxon>
        <taxon>Basidiomycota</taxon>
        <taxon>Agaricomycotina</taxon>
        <taxon>Agaricomycetes</taxon>
        <taxon>Polyporales</taxon>
        <taxon>Gelatoporiaceae</taxon>
        <taxon>Gelatoporia</taxon>
    </lineage>
</organism>
<dbReference type="EMBL" id="KB445811">
    <property type="protein sequence ID" value="EMD32326.1"/>
    <property type="molecule type" value="Genomic_DNA"/>
</dbReference>
<sequence>MVGRRWTTAQELAFLKEHESAFIDFDSSEDAEDFWEPLFHKWFRLWPEIDRVFPGQDLEETQLDDAQRAKLKEAIDTRQSQLKSWYSNNTKAKLRRSTFKVPPTPAVKVSTKKSRSLHESEMFSSMFYKAAVKDTVSKTLTPIEKKNIKNIRRITKDIFESQSDDVKEEVRSAVHEQREALKKLKEIRATGQRVPPMARQKQEALRTAAREIDAFFRDLAFRTDWTFTCLAGGPVPTGPEQNSLRCYSYHIGHDTSGNIFEKVYPKYAEHISGPFGYFVKGVYGRRRNVDQSNMGSVEDMNSPLPELADSDLDIDFLDHDEVLVLDTPDSPATSVSGTSITHLGPSHTPAISSTPSTTPSPHTPSSASDYDTSAPPPAAPVTSSVPFTDPSVPPVSATPVILIAPPNLPSLSTPPNPMTAGATAQVHSGNSGSGNDNSVNGGLHPSYGHRPGLLDFTITQTPAPCSTAPAHMSFPAPSETNVHNTLQFHAPHQQYSTSSQANQFSSVSSSVPGIVRGAGEMGMDVEDPLLALASRHPSLNEFLGPELDPAYPDFQVNTYPFQFESGSLLDELAFATSVPNSNLVPAQTLPAPATLPPALSFVPTVAPNAPTPADPQPSCTLPYQVNTSAMRSTCRVDTTPQMESHGNMPSAVFQPPQPQALSVTPLPKSGSSASGVLGLHSAKPLAVTSPRTEASSSPTSPPQHSHDDTSATSTLSSTSIPTSSGGAEDVCGMPVQQGEPGARPPTQLLDGAAQISAQGALTIGDLTQQGSSSGGSLSVQTGTPNCSSGACSGQTPPSLLSSRFSDSSSSRPQTPAREDSPHATTPPTTPRSSSSCSTTTASSSMQGMSSATHASPNLQPFSERPRRERRAPKPADYFYAEPSRQRADQPHVSIALPERVPMKWLEEAKEFLYTANLGPSWPECIQLWLQMESECGLGSMGRLGAVEHRPAEFSKWFTSGRNYKKVPAVQDTKAYGTSWLAWWRALQPHWRISSTAPSSSSLPPAVYEDPSNDWKSLKKSGPTGFVTVLVGLAFWAQASPRASHEWKRALNDVHQCLRRLVSSPSKRAAPDVSESNLKPVVTADVYILSHEGLTVSEYLK</sequence>
<feature type="compositionally biased region" description="Low complexity" evidence="1">
    <location>
        <begin position="766"/>
        <end position="783"/>
    </location>
</feature>
<evidence type="ECO:0000256" key="1">
    <source>
        <dbReference type="SAM" id="MobiDB-lite"/>
    </source>
</evidence>
<keyword evidence="3" id="KW-1185">Reference proteome</keyword>
<feature type="compositionally biased region" description="Low complexity" evidence="1">
    <location>
        <begin position="428"/>
        <end position="442"/>
    </location>
</feature>
<feature type="region of interest" description="Disordered" evidence="1">
    <location>
        <begin position="411"/>
        <end position="452"/>
    </location>
</feature>
<feature type="compositionally biased region" description="Low complexity" evidence="1">
    <location>
        <begin position="822"/>
        <end position="844"/>
    </location>
</feature>
<dbReference type="OrthoDB" id="2803783at2759"/>
<dbReference type="AlphaFoldDB" id="M2R0E2"/>
<reference evidence="2 3" key="1">
    <citation type="journal article" date="2012" name="Proc. Natl. Acad. Sci. U.S.A.">
        <title>Comparative genomics of Ceriporiopsis subvermispora and Phanerochaete chrysosporium provide insight into selective ligninolysis.</title>
        <authorList>
            <person name="Fernandez-Fueyo E."/>
            <person name="Ruiz-Duenas F.J."/>
            <person name="Ferreira P."/>
            <person name="Floudas D."/>
            <person name="Hibbett D.S."/>
            <person name="Canessa P."/>
            <person name="Larrondo L.F."/>
            <person name="James T.Y."/>
            <person name="Seelenfreund D."/>
            <person name="Lobos S."/>
            <person name="Polanco R."/>
            <person name="Tello M."/>
            <person name="Honda Y."/>
            <person name="Watanabe T."/>
            <person name="Watanabe T."/>
            <person name="Ryu J.S."/>
            <person name="Kubicek C.P."/>
            <person name="Schmoll M."/>
            <person name="Gaskell J."/>
            <person name="Hammel K.E."/>
            <person name="St John F.J."/>
            <person name="Vanden Wymelenberg A."/>
            <person name="Sabat G."/>
            <person name="Splinter BonDurant S."/>
            <person name="Syed K."/>
            <person name="Yadav J.S."/>
            <person name="Doddapaneni H."/>
            <person name="Subramanian V."/>
            <person name="Lavin J.L."/>
            <person name="Oguiza J.A."/>
            <person name="Perez G."/>
            <person name="Pisabarro A.G."/>
            <person name="Ramirez L."/>
            <person name="Santoyo F."/>
            <person name="Master E."/>
            <person name="Coutinho P.M."/>
            <person name="Henrissat B."/>
            <person name="Lombard V."/>
            <person name="Magnuson J.K."/>
            <person name="Kuees U."/>
            <person name="Hori C."/>
            <person name="Igarashi K."/>
            <person name="Samejima M."/>
            <person name="Held B.W."/>
            <person name="Barry K.W."/>
            <person name="LaButti K.M."/>
            <person name="Lapidus A."/>
            <person name="Lindquist E.A."/>
            <person name="Lucas S.M."/>
            <person name="Riley R."/>
            <person name="Salamov A.A."/>
            <person name="Hoffmeister D."/>
            <person name="Schwenk D."/>
            <person name="Hadar Y."/>
            <person name="Yarden O."/>
            <person name="de Vries R.P."/>
            <person name="Wiebenga A."/>
            <person name="Stenlid J."/>
            <person name="Eastwood D."/>
            <person name="Grigoriev I.V."/>
            <person name="Berka R.M."/>
            <person name="Blanchette R.A."/>
            <person name="Kersten P."/>
            <person name="Martinez A.T."/>
            <person name="Vicuna R."/>
            <person name="Cullen D."/>
        </authorList>
    </citation>
    <scope>NUCLEOTIDE SEQUENCE [LARGE SCALE GENOMIC DNA]</scope>
    <source>
        <strain evidence="2 3">B</strain>
    </source>
</reference>
<dbReference type="Proteomes" id="UP000016930">
    <property type="component" value="Unassembled WGS sequence"/>
</dbReference>
<name>M2R0E2_CERS8</name>
<feature type="compositionally biased region" description="Low complexity" evidence="1">
    <location>
        <begin position="798"/>
        <end position="811"/>
    </location>
</feature>
<accession>M2R0E2</accession>
<feature type="compositionally biased region" description="Polar residues" evidence="1">
    <location>
        <begin position="784"/>
        <end position="797"/>
    </location>
</feature>
<feature type="compositionally biased region" description="Low complexity" evidence="1">
    <location>
        <begin position="710"/>
        <end position="724"/>
    </location>
</feature>
<feature type="region of interest" description="Disordered" evidence="1">
    <location>
        <begin position="766"/>
        <end position="872"/>
    </location>
</feature>
<proteinExistence type="predicted"/>
<gene>
    <name evidence="2" type="ORF">CERSUDRAFT_77357</name>
</gene>
<protein>
    <submittedName>
        <fullName evidence="2">Uncharacterized protein</fullName>
    </submittedName>
</protein>
<feature type="compositionally biased region" description="Low complexity" evidence="1">
    <location>
        <begin position="345"/>
        <end position="368"/>
    </location>
</feature>
<evidence type="ECO:0000313" key="2">
    <source>
        <dbReference type="EMBL" id="EMD32326.1"/>
    </source>
</evidence>
<feature type="compositionally biased region" description="Polar residues" evidence="1">
    <location>
        <begin position="845"/>
        <end position="860"/>
    </location>
</feature>
<evidence type="ECO:0000313" key="3">
    <source>
        <dbReference type="Proteomes" id="UP000016930"/>
    </source>
</evidence>
<dbReference type="HOGENOM" id="CLU_286509_0_0_1"/>
<dbReference type="STRING" id="914234.M2R0E2"/>
<feature type="region of interest" description="Disordered" evidence="1">
    <location>
        <begin position="639"/>
        <end position="747"/>
    </location>
</feature>